<name>A0A2S9XC22_9BACT</name>
<gene>
    <name evidence="2" type="ORF">ENSA5_65470</name>
</gene>
<sequence length="337" mass="38644">MTSSGRETTLALVRESLEQGLSAQRGRAVALRELNPAHNDYGSSFAVARLRAVLDDGEPLAVVLKDLNPLHQSVEARSVRRTGLGRSRRELWMYREVLDSEGLATPRLYGHRWEPKRGLLWLLIEDVGPERLSRVGEFDLWLAAARWSARLHLALKDLAGGEAALMRHDIAESRQHAAQITARLAEVSVEQRAVIRRALELHDEFVDTLDEQPWGVIHGEYTAKNIVVRRGSPDRQIAVLDWETVAHGPLYRDLADISAGDWTRERRVAMWRAYHDQYCRDSGRALAWDRFFREVSEVALVRAVAWLAWWSRENGRHIVRWVDELRRLTTQFFAPAK</sequence>
<evidence type="ECO:0000313" key="2">
    <source>
        <dbReference type="EMBL" id="PRP90350.1"/>
    </source>
</evidence>
<comment type="caution">
    <text evidence="2">The sequence shown here is derived from an EMBL/GenBank/DDBJ whole genome shotgun (WGS) entry which is preliminary data.</text>
</comment>
<keyword evidence="3" id="KW-1185">Reference proteome</keyword>
<reference evidence="2 3" key="1">
    <citation type="submission" date="2018-03" db="EMBL/GenBank/DDBJ databases">
        <title>Draft Genome Sequences of the Obligatory Marine Myxobacteria Enhygromyxa salina SWB005.</title>
        <authorList>
            <person name="Poehlein A."/>
            <person name="Moghaddam J.A."/>
            <person name="Harms H."/>
            <person name="Alanjari M."/>
            <person name="Koenig G.M."/>
            <person name="Daniel R."/>
            <person name="Schaeberle T.F."/>
        </authorList>
    </citation>
    <scope>NUCLEOTIDE SEQUENCE [LARGE SCALE GENOMIC DNA]</scope>
    <source>
        <strain evidence="2 3">SWB005</strain>
    </source>
</reference>
<accession>A0A2S9XC22</accession>
<dbReference type="EMBL" id="PVNK01000283">
    <property type="protein sequence ID" value="PRP90350.1"/>
    <property type="molecule type" value="Genomic_DNA"/>
</dbReference>
<feature type="domain" description="Aminoglycoside phosphotransferase" evidence="1">
    <location>
        <begin position="95"/>
        <end position="285"/>
    </location>
</feature>
<dbReference type="Proteomes" id="UP000237968">
    <property type="component" value="Unassembled WGS sequence"/>
</dbReference>
<keyword evidence="2" id="KW-0808">Transferase</keyword>
<dbReference type="InterPro" id="IPR002575">
    <property type="entry name" value="Aminoglycoside_PTrfase"/>
</dbReference>
<dbReference type="Pfam" id="PF01636">
    <property type="entry name" value="APH"/>
    <property type="match status" value="1"/>
</dbReference>
<dbReference type="Gene3D" id="3.90.1200.10">
    <property type="match status" value="1"/>
</dbReference>
<dbReference type="InterPro" id="IPR011009">
    <property type="entry name" value="Kinase-like_dom_sf"/>
</dbReference>
<dbReference type="GO" id="GO:0016740">
    <property type="term" value="F:transferase activity"/>
    <property type="evidence" value="ECO:0007669"/>
    <property type="project" value="UniProtKB-KW"/>
</dbReference>
<evidence type="ECO:0000259" key="1">
    <source>
        <dbReference type="Pfam" id="PF01636"/>
    </source>
</evidence>
<proteinExistence type="predicted"/>
<dbReference type="SUPFAM" id="SSF56112">
    <property type="entry name" value="Protein kinase-like (PK-like)"/>
    <property type="match status" value="1"/>
</dbReference>
<organism evidence="2 3">
    <name type="scientific">Enhygromyxa salina</name>
    <dbReference type="NCBI Taxonomy" id="215803"/>
    <lineage>
        <taxon>Bacteria</taxon>
        <taxon>Pseudomonadati</taxon>
        <taxon>Myxococcota</taxon>
        <taxon>Polyangia</taxon>
        <taxon>Nannocystales</taxon>
        <taxon>Nannocystaceae</taxon>
        <taxon>Enhygromyxa</taxon>
    </lineage>
</organism>
<evidence type="ECO:0000313" key="3">
    <source>
        <dbReference type="Proteomes" id="UP000237968"/>
    </source>
</evidence>
<protein>
    <submittedName>
        <fullName evidence="2">Phosphotransferase enzyme family protein</fullName>
    </submittedName>
</protein>
<dbReference type="AlphaFoldDB" id="A0A2S9XC22"/>